<sequence>MDIVAGLFLALLAVTTLIWIIPSHTETTSSDYDVSAAFFPYLAVWTAFGLSILLIVSRLLKFHRLPGNFIDRRILIEVVCWSGISIVTFGGLAFIGFAWTMPLLVSSAMIFSGNRTWWLIGLLSIAFPILVDQLIWLIFTVDLP</sequence>
<evidence type="ECO:0000256" key="1">
    <source>
        <dbReference type="SAM" id="Phobius"/>
    </source>
</evidence>
<keyword evidence="1" id="KW-1133">Transmembrane helix</keyword>
<gene>
    <name evidence="3" type="ORF">METZ01_LOCUS109057</name>
</gene>
<feature type="transmembrane region" description="Helical" evidence="1">
    <location>
        <begin position="41"/>
        <end position="62"/>
    </location>
</feature>
<reference evidence="3" key="1">
    <citation type="submission" date="2018-05" db="EMBL/GenBank/DDBJ databases">
        <authorList>
            <person name="Lanie J.A."/>
            <person name="Ng W.-L."/>
            <person name="Kazmierczak K.M."/>
            <person name="Andrzejewski T.M."/>
            <person name="Davidsen T.M."/>
            <person name="Wayne K.J."/>
            <person name="Tettelin H."/>
            <person name="Glass J.I."/>
            <person name="Rusch D."/>
            <person name="Podicherti R."/>
            <person name="Tsui H.-C.T."/>
            <person name="Winkler M.E."/>
        </authorList>
    </citation>
    <scope>NUCLEOTIDE SEQUENCE</scope>
</reference>
<proteinExistence type="predicted"/>
<feature type="domain" description="DUF1468" evidence="2">
    <location>
        <begin position="4"/>
        <end position="141"/>
    </location>
</feature>
<dbReference type="Pfam" id="PF07331">
    <property type="entry name" value="TctB"/>
    <property type="match status" value="1"/>
</dbReference>
<keyword evidence="1" id="KW-0812">Transmembrane</keyword>
<accession>A0A381WW76</accession>
<dbReference type="InterPro" id="IPR009936">
    <property type="entry name" value="DUF1468"/>
</dbReference>
<protein>
    <recommendedName>
        <fullName evidence="2">DUF1468 domain-containing protein</fullName>
    </recommendedName>
</protein>
<organism evidence="3">
    <name type="scientific">marine metagenome</name>
    <dbReference type="NCBI Taxonomy" id="408172"/>
    <lineage>
        <taxon>unclassified sequences</taxon>
        <taxon>metagenomes</taxon>
        <taxon>ecological metagenomes</taxon>
    </lineage>
</organism>
<evidence type="ECO:0000313" key="3">
    <source>
        <dbReference type="EMBL" id="SVA56203.1"/>
    </source>
</evidence>
<dbReference type="AlphaFoldDB" id="A0A381WW76"/>
<evidence type="ECO:0000259" key="2">
    <source>
        <dbReference type="Pfam" id="PF07331"/>
    </source>
</evidence>
<keyword evidence="1" id="KW-0472">Membrane</keyword>
<feature type="transmembrane region" description="Helical" evidence="1">
    <location>
        <begin position="117"/>
        <end position="139"/>
    </location>
</feature>
<dbReference type="EMBL" id="UINC01012936">
    <property type="protein sequence ID" value="SVA56203.1"/>
    <property type="molecule type" value="Genomic_DNA"/>
</dbReference>
<name>A0A381WW76_9ZZZZ</name>
<feature type="transmembrane region" description="Helical" evidence="1">
    <location>
        <begin position="74"/>
        <end position="97"/>
    </location>
</feature>